<dbReference type="Proteomes" id="UP001501079">
    <property type="component" value="Unassembled WGS sequence"/>
</dbReference>
<reference evidence="2" key="1">
    <citation type="journal article" date="2019" name="Int. J. Syst. Evol. Microbiol.">
        <title>The Global Catalogue of Microorganisms (GCM) 10K type strain sequencing project: providing services to taxonomists for standard genome sequencing and annotation.</title>
        <authorList>
            <consortium name="The Broad Institute Genomics Platform"/>
            <consortium name="The Broad Institute Genome Sequencing Center for Infectious Disease"/>
            <person name="Wu L."/>
            <person name="Ma J."/>
        </authorList>
    </citation>
    <scope>NUCLEOTIDE SEQUENCE [LARGE SCALE GENOMIC DNA]</scope>
    <source>
        <strain evidence="2">JCM 17591</strain>
    </source>
</reference>
<gene>
    <name evidence="1" type="ORF">GCM10022287_24170</name>
</gene>
<dbReference type="RefSeq" id="WP_344754730.1">
    <property type="nucleotide sequence ID" value="NZ_BAABBW010000004.1"/>
</dbReference>
<name>A0ABP8A2Z1_9MICO</name>
<protein>
    <submittedName>
        <fullName evidence="1">Uncharacterized protein</fullName>
    </submittedName>
</protein>
<accession>A0ABP8A2Z1</accession>
<sequence>MDIVSIGQAVAQSKKAMVDLNGRRLDSIPIPATYEVAQTSLFDRKRTARPQMNVIAPLVSGHAWTTPATTGTR</sequence>
<comment type="caution">
    <text evidence="1">The sequence shown here is derived from an EMBL/GenBank/DDBJ whole genome shotgun (WGS) entry which is preliminary data.</text>
</comment>
<evidence type="ECO:0000313" key="1">
    <source>
        <dbReference type="EMBL" id="GAA4176627.1"/>
    </source>
</evidence>
<evidence type="ECO:0000313" key="2">
    <source>
        <dbReference type="Proteomes" id="UP001501079"/>
    </source>
</evidence>
<organism evidence="1 2">
    <name type="scientific">Gryllotalpicola koreensis</name>
    <dbReference type="NCBI Taxonomy" id="993086"/>
    <lineage>
        <taxon>Bacteria</taxon>
        <taxon>Bacillati</taxon>
        <taxon>Actinomycetota</taxon>
        <taxon>Actinomycetes</taxon>
        <taxon>Micrococcales</taxon>
        <taxon>Microbacteriaceae</taxon>
        <taxon>Gryllotalpicola</taxon>
    </lineage>
</organism>
<dbReference type="EMBL" id="BAABBW010000004">
    <property type="protein sequence ID" value="GAA4176627.1"/>
    <property type="molecule type" value="Genomic_DNA"/>
</dbReference>
<keyword evidence="2" id="KW-1185">Reference proteome</keyword>
<proteinExistence type="predicted"/>